<feature type="compositionally biased region" description="Acidic residues" evidence="5">
    <location>
        <begin position="366"/>
        <end position="375"/>
    </location>
</feature>
<feature type="region of interest" description="Disordered" evidence="5">
    <location>
        <begin position="142"/>
        <end position="206"/>
    </location>
</feature>
<evidence type="ECO:0000313" key="8">
    <source>
        <dbReference type="Proteomes" id="UP000410492"/>
    </source>
</evidence>
<keyword evidence="1" id="KW-0479">Metal-binding</keyword>
<sequence length="996" mass="111973">MLLERIYLEEVCHSMEDLAYANGKAVEVVEGKRRRRRAKEPELEEKLRCSTPLPEECVMTRQTRNRKPRIPVLQSGYCAVCGVPYNSVEDHIQSRKHQKLIGGDANYIALNGSLNGFLHTNTIPFLNLNGIDAIGVHETSLDDLPPPLVPPPSSNGRRGAMRRTRAASMMHERPTRACTTQPRSPPLSAEATPPPPNSHHHLRSRRTVNYAVDEDSLHEDEGRELRSAVTTSTPTTVASTVAPMTTAIATRGFTKLSEQLLDSHEEVWNSGRPKRACIRQKRARSEEKQSTNQKTYYKVEVLTSRQRSLKEQQSTKRQQSQSPKREKDDEKDKGLIVKFKKLRNSELIRLNNEATNFLFPKKEESSSDEDEDQNGEDGSVINIESSTEESVLSCHDLDSNGKIKTEDEASMDSTASSATKKKRRRTQAEAFILDNQKYYKFETPGSSSSRLRYHGSYLPTIVKSPNHGGFDKRCESADSTGEKRMPRESKVKVDNYKFSFEREPENNAVMAAFKRQDTGRQKYTYFSDSPFWDPFIMPYQMPYLTPLDPRACRAYYRELLRYLQEPVSAAEAEEAAESSNAPTDCSASVASFSGDAVALHDEDSKMSVATTLSSAESAQDEDAAPGTANTAGVKGKRRRRTNAESLQSFTVGKNPRKSPRQHASTLAILSSFLQQRKRRSRNIEIEVPSAPLPAITEETPKETEAPKEIPQAAPSQEISVQSPQNDALSTPATNKTPPRTPRRKAKPKIDYFSIAQSIDDELDTALKDENLAMLEADLERLGRMQEEEKDEFAVDFHACRINVSEIMRLYEEEKKKETVRSCRRFFNNNQPLIAPGKKPGKKRRMNLTGWPNKSKRSNKRGKDKDDNSIADSASVKDSSEDEPVTTAAQPTVTARKPVQTSKPKTTKVNHKSNKVTNGTPQMPLSKNKLINGGTANIPELQPYVYVHKLDGSKVQSSTKVLEAACKRTKRSRRHIPGSPKSPRALRKPRGRWYKER</sequence>
<dbReference type="InterPro" id="IPR038545">
    <property type="entry name" value="Znf_DBF_sf"/>
</dbReference>
<accession>A0A653BWP7</accession>
<feature type="domain" description="DBF4-type" evidence="6">
    <location>
        <begin position="71"/>
        <end position="120"/>
    </location>
</feature>
<proteinExistence type="predicted"/>
<evidence type="ECO:0000256" key="4">
    <source>
        <dbReference type="PROSITE-ProRule" id="PRU00600"/>
    </source>
</evidence>
<keyword evidence="3" id="KW-0862">Zinc</keyword>
<feature type="compositionally biased region" description="Basic and acidic residues" evidence="5">
    <location>
        <begin position="323"/>
        <end position="332"/>
    </location>
</feature>
<feature type="compositionally biased region" description="Basic and acidic residues" evidence="5">
    <location>
        <begin position="698"/>
        <end position="707"/>
    </location>
</feature>
<dbReference type="PROSITE" id="PS51265">
    <property type="entry name" value="ZF_DBF4"/>
    <property type="match status" value="1"/>
</dbReference>
<evidence type="ECO:0000256" key="2">
    <source>
        <dbReference type="ARBA" id="ARBA00022771"/>
    </source>
</evidence>
<evidence type="ECO:0000259" key="6">
    <source>
        <dbReference type="PROSITE" id="PS51265"/>
    </source>
</evidence>
<feature type="region of interest" description="Disordered" evidence="5">
    <location>
        <begin position="829"/>
        <end position="925"/>
    </location>
</feature>
<feature type="compositionally biased region" description="Low complexity" evidence="5">
    <location>
        <begin position="884"/>
        <end position="894"/>
    </location>
</feature>
<organism evidence="7 8">
    <name type="scientific">Callosobruchus maculatus</name>
    <name type="common">Southern cowpea weevil</name>
    <name type="synonym">Pulse bruchid</name>
    <dbReference type="NCBI Taxonomy" id="64391"/>
    <lineage>
        <taxon>Eukaryota</taxon>
        <taxon>Metazoa</taxon>
        <taxon>Ecdysozoa</taxon>
        <taxon>Arthropoda</taxon>
        <taxon>Hexapoda</taxon>
        <taxon>Insecta</taxon>
        <taxon>Pterygota</taxon>
        <taxon>Neoptera</taxon>
        <taxon>Endopterygota</taxon>
        <taxon>Coleoptera</taxon>
        <taxon>Polyphaga</taxon>
        <taxon>Cucujiformia</taxon>
        <taxon>Chrysomeloidea</taxon>
        <taxon>Chrysomelidae</taxon>
        <taxon>Bruchinae</taxon>
        <taxon>Bruchini</taxon>
        <taxon>Callosobruchus</taxon>
    </lineage>
</organism>
<evidence type="ECO:0000256" key="5">
    <source>
        <dbReference type="SAM" id="MobiDB-lite"/>
    </source>
</evidence>
<dbReference type="OrthoDB" id="21380at2759"/>
<feature type="compositionally biased region" description="Pro residues" evidence="5">
    <location>
        <begin position="144"/>
        <end position="153"/>
    </location>
</feature>
<dbReference type="Proteomes" id="UP000410492">
    <property type="component" value="Unassembled WGS sequence"/>
</dbReference>
<name>A0A653BWP7_CALMS</name>
<dbReference type="Pfam" id="PF07535">
    <property type="entry name" value="zf-DBF"/>
    <property type="match status" value="1"/>
</dbReference>
<dbReference type="GO" id="GO:0008270">
    <property type="term" value="F:zinc ion binding"/>
    <property type="evidence" value="ECO:0007669"/>
    <property type="project" value="UniProtKB-KW"/>
</dbReference>
<feature type="region of interest" description="Disordered" evidence="5">
    <location>
        <begin position="682"/>
        <end position="747"/>
    </location>
</feature>
<feature type="region of interest" description="Disordered" evidence="5">
    <location>
        <begin position="966"/>
        <end position="996"/>
    </location>
</feature>
<feature type="region of interest" description="Disordered" evidence="5">
    <location>
        <begin position="359"/>
        <end position="423"/>
    </location>
</feature>
<dbReference type="AlphaFoldDB" id="A0A653BWP7"/>
<feature type="region of interest" description="Disordered" evidence="5">
    <location>
        <begin position="469"/>
        <end position="488"/>
    </location>
</feature>
<feature type="compositionally biased region" description="Basic and acidic residues" evidence="5">
    <location>
        <begin position="395"/>
        <end position="407"/>
    </location>
</feature>
<keyword evidence="8" id="KW-1185">Reference proteome</keyword>
<dbReference type="GO" id="GO:0003676">
    <property type="term" value="F:nucleic acid binding"/>
    <property type="evidence" value="ECO:0007669"/>
    <property type="project" value="InterPro"/>
</dbReference>
<evidence type="ECO:0000256" key="1">
    <source>
        <dbReference type="ARBA" id="ARBA00022723"/>
    </source>
</evidence>
<feature type="compositionally biased region" description="Polar residues" evidence="5">
    <location>
        <begin position="713"/>
        <end position="728"/>
    </location>
</feature>
<dbReference type="InterPro" id="IPR006572">
    <property type="entry name" value="Znf_DBF"/>
</dbReference>
<evidence type="ECO:0000256" key="3">
    <source>
        <dbReference type="ARBA" id="ARBA00022833"/>
    </source>
</evidence>
<protein>
    <recommendedName>
        <fullName evidence="6">DBF4-type domain-containing protein</fullName>
    </recommendedName>
</protein>
<feature type="compositionally biased region" description="Basic residues" evidence="5">
    <location>
        <begin position="966"/>
        <end position="975"/>
    </location>
</feature>
<keyword evidence="2 4" id="KW-0863">Zinc-finger</keyword>
<dbReference type="Gene3D" id="6.10.250.3410">
    <property type="entry name" value="DBF zinc finger"/>
    <property type="match status" value="1"/>
</dbReference>
<reference evidence="7 8" key="1">
    <citation type="submission" date="2019-01" db="EMBL/GenBank/DDBJ databases">
        <authorList>
            <person name="Sayadi A."/>
        </authorList>
    </citation>
    <scope>NUCLEOTIDE SEQUENCE [LARGE SCALE GENOMIC DNA]</scope>
</reference>
<feature type="compositionally biased region" description="Basic residues" evidence="5">
    <location>
        <begin position="904"/>
        <end position="913"/>
    </location>
</feature>
<feature type="region of interest" description="Disordered" evidence="5">
    <location>
        <begin position="275"/>
        <end position="332"/>
    </location>
</feature>
<gene>
    <name evidence="7" type="ORF">CALMAC_LOCUS4361</name>
</gene>
<feature type="compositionally biased region" description="Polar residues" evidence="5">
    <location>
        <begin position="914"/>
        <end position="924"/>
    </location>
</feature>
<feature type="compositionally biased region" description="Basic residues" evidence="5">
    <location>
        <begin position="983"/>
        <end position="996"/>
    </location>
</feature>
<dbReference type="EMBL" id="CAACVG010006274">
    <property type="protein sequence ID" value="VEN40065.1"/>
    <property type="molecule type" value="Genomic_DNA"/>
</dbReference>
<evidence type="ECO:0000313" key="7">
    <source>
        <dbReference type="EMBL" id="VEN40065.1"/>
    </source>
</evidence>
<feature type="region of interest" description="Disordered" evidence="5">
    <location>
        <begin position="608"/>
        <end position="662"/>
    </location>
</feature>